<dbReference type="Proteomes" id="UP000523821">
    <property type="component" value="Unassembled WGS sequence"/>
</dbReference>
<dbReference type="AlphaFoldDB" id="A0A7W9CU43"/>
<evidence type="ECO:0000313" key="2">
    <source>
        <dbReference type="Proteomes" id="UP000523821"/>
    </source>
</evidence>
<dbReference type="EMBL" id="JACHOO010000002">
    <property type="protein sequence ID" value="MBB5751684.1"/>
    <property type="molecule type" value="Genomic_DNA"/>
</dbReference>
<reference evidence="1 2" key="1">
    <citation type="submission" date="2020-08" db="EMBL/GenBank/DDBJ databases">
        <title>Genomic Encyclopedia of Type Strains, Phase IV (KMG-IV): sequencing the most valuable type-strain genomes for metagenomic binning, comparative biology and taxonomic classification.</title>
        <authorList>
            <person name="Goeker M."/>
        </authorList>
    </citation>
    <scope>NUCLEOTIDE SEQUENCE [LARGE SCALE GENOMIC DNA]</scope>
    <source>
        <strain evidence="1 2">DSM 16268</strain>
    </source>
</reference>
<accession>A0A7W9CU43</accession>
<comment type="caution">
    <text evidence="1">The sequence shown here is derived from an EMBL/GenBank/DDBJ whole genome shotgun (WGS) entry which is preliminary data.</text>
</comment>
<sequence>MNRILKRDRADHRPVFRDFAGLIARLIGAG</sequence>
<gene>
    <name evidence="1" type="ORF">GGQ63_000736</name>
</gene>
<evidence type="ECO:0000313" key="1">
    <source>
        <dbReference type="EMBL" id="MBB5751684.1"/>
    </source>
</evidence>
<proteinExistence type="predicted"/>
<organism evidence="1 2">
    <name type="scientific">Prosthecomicrobium pneumaticum</name>
    <dbReference type="NCBI Taxonomy" id="81895"/>
    <lineage>
        <taxon>Bacteria</taxon>
        <taxon>Pseudomonadati</taxon>
        <taxon>Pseudomonadota</taxon>
        <taxon>Alphaproteobacteria</taxon>
        <taxon>Hyphomicrobiales</taxon>
        <taxon>Kaistiaceae</taxon>
        <taxon>Prosthecomicrobium</taxon>
    </lineage>
</organism>
<keyword evidence="2" id="KW-1185">Reference proteome</keyword>
<protein>
    <submittedName>
        <fullName evidence="1">Uncharacterized protein</fullName>
    </submittedName>
</protein>
<name>A0A7W9CU43_9HYPH</name>